<dbReference type="Proteomes" id="UP000682733">
    <property type="component" value="Unassembled WGS sequence"/>
</dbReference>
<gene>
    <name evidence="3" type="ORF">GPM918_LOCUS35863</name>
    <name evidence="4" type="ORF">OVA965_LOCUS36563</name>
    <name evidence="6" type="ORF">SRO942_LOCUS36588</name>
    <name evidence="5" type="ORF">TMI583_LOCUS37577</name>
</gene>
<evidence type="ECO:0000313" key="6">
    <source>
        <dbReference type="EMBL" id="CAF4346508.1"/>
    </source>
</evidence>
<accession>A0A815RZK2</accession>
<name>A0A815RZK2_9BILA</name>
<organism evidence="3 7">
    <name type="scientific">Didymodactylos carnosus</name>
    <dbReference type="NCBI Taxonomy" id="1234261"/>
    <lineage>
        <taxon>Eukaryota</taxon>
        <taxon>Metazoa</taxon>
        <taxon>Spiralia</taxon>
        <taxon>Gnathifera</taxon>
        <taxon>Rotifera</taxon>
        <taxon>Eurotatoria</taxon>
        <taxon>Bdelloidea</taxon>
        <taxon>Philodinida</taxon>
        <taxon>Philodinidae</taxon>
        <taxon>Didymodactylos</taxon>
    </lineage>
</organism>
<dbReference type="EMBL" id="CAJNOK010033250">
    <property type="protein sequence ID" value="CAF1492484.1"/>
    <property type="molecule type" value="Genomic_DNA"/>
</dbReference>
<sequence>MHIKFFIQKTREVIDQSQKNIKLAIIDHISSVPAVIFDIEQIIKFFRSQNILTLIDGAHAIGSIPINLQQMNPDCYLTNSHKWLFSHRSGCLLYVRKELQTLISPITTSFGYKQGYQEEFKWLGTKDYSNYFTISDAIDFRQMIGGDMAIYEYNHQLAVNAGNLLESMWNSSTLTTNDEYIGFMNNVQLPLIINTTESRRNLYNKLIERYNIFLPSFQFDNKYYCRISAQIYLELTDFEYVGNCV</sequence>
<dbReference type="EMBL" id="CAJOBC010086638">
    <property type="protein sequence ID" value="CAF4346508.1"/>
    <property type="molecule type" value="Genomic_DNA"/>
</dbReference>
<dbReference type="EMBL" id="CAJNOQ010021155">
    <property type="protein sequence ID" value="CAF1481541.1"/>
    <property type="molecule type" value="Genomic_DNA"/>
</dbReference>
<dbReference type="SUPFAM" id="SSF53383">
    <property type="entry name" value="PLP-dependent transferases"/>
    <property type="match status" value="1"/>
</dbReference>
<protein>
    <recommendedName>
        <fullName evidence="2">Aminotransferase class V domain-containing protein</fullName>
    </recommendedName>
</protein>
<dbReference type="AlphaFoldDB" id="A0A815RZK2"/>
<dbReference type="InterPro" id="IPR000192">
    <property type="entry name" value="Aminotrans_V_dom"/>
</dbReference>
<dbReference type="Pfam" id="PF00266">
    <property type="entry name" value="Aminotran_5"/>
    <property type="match status" value="1"/>
</dbReference>
<dbReference type="PANTHER" id="PTHR43092:SF2">
    <property type="entry name" value="HERCYNYLCYSTEINE SULFOXIDE LYASE"/>
    <property type="match status" value="1"/>
</dbReference>
<reference evidence="3" key="1">
    <citation type="submission" date="2021-02" db="EMBL/GenBank/DDBJ databases">
        <authorList>
            <person name="Nowell W R."/>
        </authorList>
    </citation>
    <scope>NUCLEOTIDE SEQUENCE</scope>
</reference>
<proteinExistence type="predicted"/>
<dbReference type="Proteomes" id="UP000677228">
    <property type="component" value="Unassembled WGS sequence"/>
</dbReference>
<comment type="caution">
    <text evidence="3">The sequence shown here is derived from an EMBL/GenBank/DDBJ whole genome shotgun (WGS) entry which is preliminary data.</text>
</comment>
<evidence type="ECO:0000313" key="7">
    <source>
        <dbReference type="Proteomes" id="UP000663829"/>
    </source>
</evidence>
<dbReference type="InterPro" id="IPR015424">
    <property type="entry name" value="PyrdxlP-dep_Trfase"/>
</dbReference>
<evidence type="ECO:0000256" key="1">
    <source>
        <dbReference type="ARBA" id="ARBA00022898"/>
    </source>
</evidence>
<dbReference type="InterPro" id="IPR015421">
    <property type="entry name" value="PyrdxlP-dep_Trfase_major"/>
</dbReference>
<dbReference type="OrthoDB" id="5978656at2759"/>
<dbReference type="Proteomes" id="UP000681722">
    <property type="component" value="Unassembled WGS sequence"/>
</dbReference>
<dbReference type="EMBL" id="CAJOBA010055216">
    <property type="protein sequence ID" value="CAF4281608.1"/>
    <property type="molecule type" value="Genomic_DNA"/>
</dbReference>
<evidence type="ECO:0000313" key="4">
    <source>
        <dbReference type="EMBL" id="CAF1492484.1"/>
    </source>
</evidence>
<evidence type="ECO:0000259" key="2">
    <source>
        <dbReference type="Pfam" id="PF00266"/>
    </source>
</evidence>
<dbReference type="Proteomes" id="UP000663829">
    <property type="component" value="Unassembled WGS sequence"/>
</dbReference>
<feature type="domain" description="Aminotransferase class V" evidence="2">
    <location>
        <begin position="11"/>
        <end position="174"/>
    </location>
</feature>
<keyword evidence="7" id="KW-1185">Reference proteome</keyword>
<evidence type="ECO:0000313" key="3">
    <source>
        <dbReference type="EMBL" id="CAF1481541.1"/>
    </source>
</evidence>
<keyword evidence="1" id="KW-0663">Pyridoxal phosphate</keyword>
<evidence type="ECO:0000313" key="5">
    <source>
        <dbReference type="EMBL" id="CAF4281608.1"/>
    </source>
</evidence>
<dbReference type="PANTHER" id="PTHR43092">
    <property type="entry name" value="L-CYSTEINE DESULFHYDRASE"/>
    <property type="match status" value="1"/>
</dbReference>
<dbReference type="Gene3D" id="3.40.640.10">
    <property type="entry name" value="Type I PLP-dependent aspartate aminotransferase-like (Major domain)"/>
    <property type="match status" value="1"/>
</dbReference>